<sequence>MGNQRRKREREHSDSGFKISELLTQLAVRRTTPPNGPLPHNVSLLPTVQGTNATTRSKAQLPECITRLSDTQCRKWYHQRQATPFSGSTPTPALNPTLAGHTPAPASANSSQPGGERSSLVSPDSFFLPYLAARETVKRCDSLVCPDILGVKEWSKQRPAAWTKATTAPQRMSIEPGVTSVHYFEDLRDLQRKLFKGIL</sequence>
<protein>
    <submittedName>
        <fullName evidence="2">Uncharacterized protein</fullName>
    </submittedName>
</protein>
<dbReference type="EMBL" id="JAGTTL010000021">
    <property type="protein sequence ID" value="KAK6305901.1"/>
    <property type="molecule type" value="Genomic_DNA"/>
</dbReference>
<keyword evidence="3" id="KW-1185">Reference proteome</keyword>
<accession>A0AAN8QND1</accession>
<proteinExistence type="predicted"/>
<comment type="caution">
    <text evidence="2">The sequence shown here is derived from an EMBL/GenBank/DDBJ whole genome shotgun (WGS) entry which is preliminary data.</text>
</comment>
<gene>
    <name evidence="2" type="ORF">J4Q44_G00228260</name>
</gene>
<organism evidence="2 3">
    <name type="scientific">Coregonus suidteri</name>
    <dbReference type="NCBI Taxonomy" id="861788"/>
    <lineage>
        <taxon>Eukaryota</taxon>
        <taxon>Metazoa</taxon>
        <taxon>Chordata</taxon>
        <taxon>Craniata</taxon>
        <taxon>Vertebrata</taxon>
        <taxon>Euteleostomi</taxon>
        <taxon>Actinopterygii</taxon>
        <taxon>Neopterygii</taxon>
        <taxon>Teleostei</taxon>
        <taxon>Protacanthopterygii</taxon>
        <taxon>Salmoniformes</taxon>
        <taxon>Salmonidae</taxon>
        <taxon>Coregoninae</taxon>
        <taxon>Coregonus</taxon>
    </lineage>
</organism>
<evidence type="ECO:0000313" key="2">
    <source>
        <dbReference type="EMBL" id="KAK6305901.1"/>
    </source>
</evidence>
<evidence type="ECO:0000313" key="3">
    <source>
        <dbReference type="Proteomes" id="UP001356427"/>
    </source>
</evidence>
<feature type="region of interest" description="Disordered" evidence="1">
    <location>
        <begin position="81"/>
        <end position="120"/>
    </location>
</feature>
<dbReference type="AlphaFoldDB" id="A0AAN8QND1"/>
<evidence type="ECO:0000256" key="1">
    <source>
        <dbReference type="SAM" id="MobiDB-lite"/>
    </source>
</evidence>
<dbReference type="Proteomes" id="UP001356427">
    <property type="component" value="Unassembled WGS sequence"/>
</dbReference>
<name>A0AAN8QND1_9TELE</name>
<reference evidence="2 3" key="1">
    <citation type="submission" date="2021-04" db="EMBL/GenBank/DDBJ databases">
        <authorList>
            <person name="De Guttry C."/>
            <person name="Zahm M."/>
            <person name="Klopp C."/>
            <person name="Cabau C."/>
            <person name="Louis A."/>
            <person name="Berthelot C."/>
            <person name="Parey E."/>
            <person name="Roest Crollius H."/>
            <person name="Montfort J."/>
            <person name="Robinson-Rechavi M."/>
            <person name="Bucao C."/>
            <person name="Bouchez O."/>
            <person name="Gislard M."/>
            <person name="Lluch J."/>
            <person name="Milhes M."/>
            <person name="Lampietro C."/>
            <person name="Lopez Roques C."/>
            <person name="Donnadieu C."/>
            <person name="Braasch I."/>
            <person name="Desvignes T."/>
            <person name="Postlethwait J."/>
            <person name="Bobe J."/>
            <person name="Wedekind C."/>
            <person name="Guiguen Y."/>
        </authorList>
    </citation>
    <scope>NUCLEOTIDE SEQUENCE [LARGE SCALE GENOMIC DNA]</scope>
    <source>
        <strain evidence="2">Cs_M1</strain>
        <tissue evidence="2">Blood</tissue>
    </source>
</reference>
<feature type="compositionally biased region" description="Polar residues" evidence="1">
    <location>
        <begin position="81"/>
        <end position="94"/>
    </location>
</feature>